<dbReference type="InParanoid" id="A8N591"/>
<dbReference type="Gene3D" id="3.40.630.30">
    <property type="match status" value="1"/>
</dbReference>
<keyword evidence="3" id="KW-1185">Reference proteome</keyword>
<dbReference type="AlphaFoldDB" id="A8N591"/>
<dbReference type="eggNOG" id="ENOG502SI1K">
    <property type="taxonomic scope" value="Eukaryota"/>
</dbReference>
<dbReference type="KEGG" id="cci:CC1G_04469"/>
<dbReference type="InterPro" id="IPR013653">
    <property type="entry name" value="GCN5-like_dom"/>
</dbReference>
<dbReference type="Pfam" id="PF08445">
    <property type="entry name" value="FR47"/>
    <property type="match status" value="1"/>
</dbReference>
<protein>
    <recommendedName>
        <fullName evidence="1">N-acetyltransferase domain-containing protein</fullName>
    </recommendedName>
</protein>
<dbReference type="SUPFAM" id="SSF55729">
    <property type="entry name" value="Acyl-CoA N-acyltransferases (Nat)"/>
    <property type="match status" value="1"/>
</dbReference>
<dbReference type="GO" id="GO:0016747">
    <property type="term" value="F:acyltransferase activity, transferring groups other than amino-acyl groups"/>
    <property type="evidence" value="ECO:0007669"/>
    <property type="project" value="InterPro"/>
</dbReference>
<reference evidence="2 3" key="1">
    <citation type="journal article" date="2010" name="Proc. Natl. Acad. Sci. U.S.A.">
        <title>Insights into evolution of multicellular fungi from the assembled chromosomes of the mushroom Coprinopsis cinerea (Coprinus cinereus).</title>
        <authorList>
            <person name="Stajich J.E."/>
            <person name="Wilke S.K."/>
            <person name="Ahren D."/>
            <person name="Au C.H."/>
            <person name="Birren B.W."/>
            <person name="Borodovsky M."/>
            <person name="Burns C."/>
            <person name="Canback B."/>
            <person name="Casselton L.A."/>
            <person name="Cheng C.K."/>
            <person name="Deng J."/>
            <person name="Dietrich F.S."/>
            <person name="Fargo D.C."/>
            <person name="Farman M.L."/>
            <person name="Gathman A.C."/>
            <person name="Goldberg J."/>
            <person name="Guigo R."/>
            <person name="Hoegger P.J."/>
            <person name="Hooker J.B."/>
            <person name="Huggins A."/>
            <person name="James T.Y."/>
            <person name="Kamada T."/>
            <person name="Kilaru S."/>
            <person name="Kodira C."/>
            <person name="Kues U."/>
            <person name="Kupfer D."/>
            <person name="Kwan H.S."/>
            <person name="Lomsadze A."/>
            <person name="Li W."/>
            <person name="Lilly W.W."/>
            <person name="Ma L.J."/>
            <person name="Mackey A.J."/>
            <person name="Manning G."/>
            <person name="Martin F."/>
            <person name="Muraguchi H."/>
            <person name="Natvig D.O."/>
            <person name="Palmerini H."/>
            <person name="Ramesh M.A."/>
            <person name="Rehmeyer C.J."/>
            <person name="Roe B.A."/>
            <person name="Shenoy N."/>
            <person name="Stanke M."/>
            <person name="Ter-Hovhannisyan V."/>
            <person name="Tunlid A."/>
            <person name="Velagapudi R."/>
            <person name="Vision T.J."/>
            <person name="Zeng Q."/>
            <person name="Zolan M.E."/>
            <person name="Pukkila P.J."/>
        </authorList>
    </citation>
    <scope>NUCLEOTIDE SEQUENCE [LARGE SCALE GENOMIC DNA]</scope>
    <source>
        <strain evidence="3">Okayama-7 / 130 / ATCC MYA-4618 / FGSC 9003</strain>
    </source>
</reference>
<name>A8N591_COPC7</name>
<dbReference type="RefSeq" id="XP_001830036.2">
    <property type="nucleotide sequence ID" value="XM_001829984.2"/>
</dbReference>
<evidence type="ECO:0000313" key="2">
    <source>
        <dbReference type="EMBL" id="EAU91701.2"/>
    </source>
</evidence>
<proteinExistence type="predicted"/>
<dbReference type="GeneID" id="6006474"/>
<dbReference type="PROSITE" id="PS51186">
    <property type="entry name" value="GNAT"/>
    <property type="match status" value="1"/>
</dbReference>
<dbReference type="Proteomes" id="UP000001861">
    <property type="component" value="Unassembled WGS sequence"/>
</dbReference>
<dbReference type="OrthoDB" id="5372118at2759"/>
<comment type="caution">
    <text evidence="2">The sequence shown here is derived from an EMBL/GenBank/DDBJ whole genome shotgun (WGS) entry which is preliminary data.</text>
</comment>
<dbReference type="InterPro" id="IPR016181">
    <property type="entry name" value="Acyl_CoA_acyltransferase"/>
</dbReference>
<feature type="domain" description="N-acetyltransferase" evidence="1">
    <location>
        <begin position="180"/>
        <end position="325"/>
    </location>
</feature>
<dbReference type="HOGENOM" id="CLU_059210_0_0_1"/>
<evidence type="ECO:0000313" key="3">
    <source>
        <dbReference type="Proteomes" id="UP000001861"/>
    </source>
</evidence>
<sequence>MPVPTTITNKLRFQCHQQAKEVPRIVIEAMEAQATQANHILPSLFKYLSGELPDSGNTWFIVYGPDERVLYVASCNRTPLGDYPLFIFTTIPTDRFTDDIAVADMKFLSDHMSPIIHHERIYSVFAIDVVAEAFANAWYAKTGIEPYRKPFYDCTGSFCTKRDLKPRRQMTVLSTQGIDYEIRRGTKVDIPEIAVLCELFAQESARLEATLLVEQNAVWVHRVRRRGTDDEWEIASIAACTRNTATMATITKVYTNPDWRRNGCAERLTREVCKQLFAVGKEKVALFVGNDNPARFVYDKVGFVGLRDGTPRVQGVDRWLEIGFDKHRVRQGHC</sequence>
<dbReference type="VEuPathDB" id="FungiDB:CC1G_04469"/>
<dbReference type="EMBL" id="AACS02000003">
    <property type="protein sequence ID" value="EAU91701.2"/>
    <property type="molecule type" value="Genomic_DNA"/>
</dbReference>
<dbReference type="InterPro" id="IPR000182">
    <property type="entry name" value="GNAT_dom"/>
</dbReference>
<gene>
    <name evidence="2" type="ORF">CC1G_04469</name>
</gene>
<evidence type="ECO:0000259" key="1">
    <source>
        <dbReference type="PROSITE" id="PS51186"/>
    </source>
</evidence>
<accession>A8N591</accession>
<dbReference type="OMA" id="RMGCAER"/>
<organism evidence="2 3">
    <name type="scientific">Coprinopsis cinerea (strain Okayama-7 / 130 / ATCC MYA-4618 / FGSC 9003)</name>
    <name type="common">Inky cap fungus</name>
    <name type="synonym">Hormographiella aspergillata</name>
    <dbReference type="NCBI Taxonomy" id="240176"/>
    <lineage>
        <taxon>Eukaryota</taxon>
        <taxon>Fungi</taxon>
        <taxon>Dikarya</taxon>
        <taxon>Basidiomycota</taxon>
        <taxon>Agaricomycotina</taxon>
        <taxon>Agaricomycetes</taxon>
        <taxon>Agaricomycetidae</taxon>
        <taxon>Agaricales</taxon>
        <taxon>Agaricineae</taxon>
        <taxon>Psathyrellaceae</taxon>
        <taxon>Coprinopsis</taxon>
    </lineage>
</organism>